<dbReference type="AlphaFoldDB" id="A0AAD0PWA3"/>
<name>A0AAD0PWA3_PSEAV</name>
<reference evidence="1 2" key="1">
    <citation type="journal article" date="2011" name="PLoS Pathog.">
        <title>Dynamic evolution of pathogenicity revealed by sequencing and comparative genomics of 19 Pseudomonas syringae isolates.</title>
        <authorList>
            <person name="Baltrus D.A."/>
            <person name="Nishimura M.T."/>
            <person name="Romanchuk A."/>
            <person name="Chang J.H."/>
            <person name="Mukhtar M.S."/>
            <person name="Cherkis K."/>
            <person name="Roach J."/>
            <person name="Grant S.R."/>
            <person name="Jones C.D."/>
            <person name="Dangl J.L."/>
        </authorList>
    </citation>
    <scope>NUCLEOTIDE SEQUENCE [LARGE SCALE GENOMIC DNA]</scope>
    <source>
        <strain evidence="1 2">M301315</strain>
    </source>
</reference>
<organism evidence="1 2">
    <name type="scientific">Pseudomonas amygdali pv. lachrymans str. M301315</name>
    <dbReference type="NCBI Taxonomy" id="629260"/>
    <lineage>
        <taxon>Bacteria</taxon>
        <taxon>Pseudomonadati</taxon>
        <taxon>Pseudomonadota</taxon>
        <taxon>Gammaproteobacteria</taxon>
        <taxon>Pseudomonadales</taxon>
        <taxon>Pseudomonadaceae</taxon>
        <taxon>Pseudomonas</taxon>
        <taxon>Pseudomonas amygdali</taxon>
    </lineage>
</organism>
<dbReference type="Proteomes" id="UP000006426">
    <property type="component" value="Plasmid pmppla107"/>
</dbReference>
<dbReference type="EMBL" id="CP031226">
    <property type="protein sequence ID" value="AXH59913.1"/>
    <property type="molecule type" value="Genomic_DNA"/>
</dbReference>
<dbReference type="GeneID" id="39474520"/>
<evidence type="ECO:0000313" key="1">
    <source>
        <dbReference type="EMBL" id="AXH59913.1"/>
    </source>
</evidence>
<keyword evidence="1" id="KW-0614">Plasmid</keyword>
<geneLocation type="plasmid" evidence="2">
    <name>pmppla107</name>
</geneLocation>
<evidence type="ECO:0000313" key="2">
    <source>
        <dbReference type="Proteomes" id="UP000006426"/>
    </source>
</evidence>
<dbReference type="RefSeq" id="WP_005741776.1">
    <property type="nucleotide sequence ID" value="NZ_CP031226.1"/>
</dbReference>
<proteinExistence type="predicted"/>
<protein>
    <submittedName>
        <fullName evidence="1">Uncharacterized protein</fullName>
    </submittedName>
</protein>
<sequence length="77" mass="9054">MSTPEIKVNHPIYLNCSNTNSQIPGIVREVFERRARVELARQKGRRWLFEHREVELSSLIHRQGEHGAVDLRDFQVC</sequence>
<accession>A0AAD0PWA3</accession>
<gene>
    <name evidence="1" type="ORF">PLA107_032320</name>
</gene>